<evidence type="ECO:0000259" key="12">
    <source>
        <dbReference type="Pfam" id="PF18134"/>
    </source>
</evidence>
<name>A0A2R7UI30_PSEDL</name>
<dbReference type="Pfam" id="PF18134">
    <property type="entry name" value="AGS_C"/>
    <property type="match status" value="1"/>
</dbReference>
<dbReference type="InterPro" id="IPR006116">
    <property type="entry name" value="NT_2-5OAS_ClassI-CCAase"/>
</dbReference>
<protein>
    <recommendedName>
        <fullName evidence="9">Cyclic GMP-AMP synthase</fullName>
    </recommendedName>
</protein>
<dbReference type="RefSeq" id="WP_046784290.1">
    <property type="nucleotide sequence ID" value="NZ_QANO01000111.1"/>
</dbReference>
<gene>
    <name evidence="14" type="ORF">DBB42_13070</name>
</gene>
<evidence type="ECO:0000256" key="6">
    <source>
        <dbReference type="ARBA" id="ARBA00022842"/>
    </source>
</evidence>
<comment type="caution">
    <text evidence="14">The sequence shown here is derived from an EMBL/GenBank/DDBJ whole genome shotgun (WGS) entry which is preliminary data.</text>
</comment>
<dbReference type="Proteomes" id="UP000244874">
    <property type="component" value="Unassembled WGS sequence"/>
</dbReference>
<evidence type="ECO:0000256" key="2">
    <source>
        <dbReference type="ARBA" id="ARBA00022695"/>
    </source>
</evidence>
<keyword evidence="5" id="KW-0067">ATP-binding</keyword>
<evidence type="ECO:0000259" key="13">
    <source>
        <dbReference type="Pfam" id="PF21654"/>
    </source>
</evidence>
<dbReference type="GO" id="GO:0009117">
    <property type="term" value="P:nucleotide metabolic process"/>
    <property type="evidence" value="ECO:0007669"/>
    <property type="project" value="UniProtKB-KW"/>
</dbReference>
<keyword evidence="1 14" id="KW-0808">Transferase</keyword>
<proteinExistence type="predicted"/>
<keyword evidence="7" id="KW-0546">Nucleotide metabolism</keyword>
<keyword evidence="8" id="KW-0051">Antiviral defense</keyword>
<dbReference type="CDD" id="cd05400">
    <property type="entry name" value="NT_2-5OAS_ClassI-CCAase"/>
    <property type="match status" value="1"/>
</dbReference>
<feature type="domain" description="Adenylyl/Guanylyl and SMODS C-terminal sensor" evidence="12">
    <location>
        <begin position="385"/>
        <end position="508"/>
    </location>
</feature>
<comment type="catalytic activity">
    <reaction evidence="10">
        <text>GTP + ATP = 3',3'-cGAMP + 2 diphosphate</text>
        <dbReference type="Rhea" id="RHEA:35647"/>
        <dbReference type="ChEBI" id="CHEBI:30616"/>
        <dbReference type="ChEBI" id="CHEBI:33019"/>
        <dbReference type="ChEBI" id="CHEBI:37565"/>
        <dbReference type="ChEBI" id="CHEBI:71501"/>
    </reaction>
    <physiologicalReaction direction="left-to-right" evidence="10">
        <dbReference type="Rhea" id="RHEA:35648"/>
    </physiologicalReaction>
</comment>
<dbReference type="GO" id="GO:0005524">
    <property type="term" value="F:ATP binding"/>
    <property type="evidence" value="ECO:0007669"/>
    <property type="project" value="UniProtKB-KW"/>
</dbReference>
<evidence type="ECO:0000256" key="8">
    <source>
        <dbReference type="ARBA" id="ARBA00023118"/>
    </source>
</evidence>
<evidence type="ECO:0000256" key="10">
    <source>
        <dbReference type="ARBA" id="ARBA00048304"/>
    </source>
</evidence>
<feature type="domain" description="Cyclic GMP-AMP synthase DncV-like nucleotidyltransferase" evidence="13">
    <location>
        <begin position="55"/>
        <end position="135"/>
    </location>
</feature>
<evidence type="ECO:0000256" key="9">
    <source>
        <dbReference type="ARBA" id="ARBA00044145"/>
    </source>
</evidence>
<evidence type="ECO:0000256" key="11">
    <source>
        <dbReference type="SAM" id="MobiDB-lite"/>
    </source>
</evidence>
<evidence type="ECO:0000313" key="14">
    <source>
        <dbReference type="EMBL" id="PTU51857.1"/>
    </source>
</evidence>
<reference evidence="14 15" key="1">
    <citation type="submission" date="2018-04" db="EMBL/GenBank/DDBJ databases">
        <authorList>
            <person name="Go L.Y."/>
            <person name="Mitchell J.A."/>
        </authorList>
    </citation>
    <scope>NUCLEOTIDE SEQUENCE [LARGE SCALE GENOMIC DNA]</scope>
    <source>
        <strain evidence="14 15">KCJK7865</strain>
    </source>
</reference>
<sequence>MNRATAGEHFIGDLATALDIPPERYEAADRSYRSVCTWLERADSQFNGVDIQAYAQGSFRLGTVIRPLSGEEEYDLDVVFEFDLSKGRNTQEDVYEALGAELMAYARRYGMEPPQGWDRCWTLNYSDSAQFHMDLLPSVPDGQRQRVLREQRMLSLAHVQTSISITDRTHVNYRLRSDDWPSSNPKGYADWFYARMKPAFDQRRRAMMLAEAKADVEDIPSFRVKTPLQAAIQLLKRHRDMRFSEVEDGRPSSIIISTLAAHAYNQEGSVTGALLSILASMDQFIHERNGVTWIENPSNPRENFADGWEHEPVLKEGFYEWLEVARSDFALAAQQDDMESVIDILAPRMGRPLVESAVLPTSFQALARSREKRRSPNQRLADAPHRKPMTWPKVPGGNVHLLARSSQNGFRTGYVSSGVPVRRGCSLNFMATTDVAPPFKVYWQIVNTGKEAAKDKGLRGGFEMSTSELGSLWKDETALYIGTHTIECFIVKDNYCAARSGQFVVDIKA</sequence>
<dbReference type="InterPro" id="IPR048445">
    <property type="entry name" value="DncV-like_NTFase"/>
</dbReference>
<dbReference type="Pfam" id="PF21654">
    <property type="entry name" value="DncV-like_NTFase"/>
    <property type="match status" value="1"/>
</dbReference>
<dbReference type="GO" id="GO:0046872">
    <property type="term" value="F:metal ion binding"/>
    <property type="evidence" value="ECO:0007669"/>
    <property type="project" value="UniProtKB-KW"/>
</dbReference>
<organism evidence="14 15">
    <name type="scientific">Pseudomonas plecoglossicida</name>
    <dbReference type="NCBI Taxonomy" id="70775"/>
    <lineage>
        <taxon>Bacteria</taxon>
        <taxon>Pseudomonadati</taxon>
        <taxon>Pseudomonadota</taxon>
        <taxon>Gammaproteobacteria</taxon>
        <taxon>Pseudomonadales</taxon>
        <taxon>Pseudomonadaceae</taxon>
        <taxon>Pseudomonas</taxon>
    </lineage>
</organism>
<dbReference type="GO" id="GO:0016779">
    <property type="term" value="F:nucleotidyltransferase activity"/>
    <property type="evidence" value="ECO:0007669"/>
    <property type="project" value="UniProtKB-KW"/>
</dbReference>
<accession>A0A2R7UI30</accession>
<dbReference type="EMBL" id="QANO01000111">
    <property type="protein sequence ID" value="PTU51857.1"/>
    <property type="molecule type" value="Genomic_DNA"/>
</dbReference>
<evidence type="ECO:0000256" key="1">
    <source>
        <dbReference type="ARBA" id="ARBA00022679"/>
    </source>
</evidence>
<dbReference type="InterPro" id="IPR040511">
    <property type="entry name" value="AGS_C"/>
</dbReference>
<dbReference type="AlphaFoldDB" id="A0A2R7UI30"/>
<evidence type="ECO:0000256" key="5">
    <source>
        <dbReference type="ARBA" id="ARBA00022840"/>
    </source>
</evidence>
<dbReference type="GO" id="GO:0051607">
    <property type="term" value="P:defense response to virus"/>
    <property type="evidence" value="ECO:0007669"/>
    <property type="project" value="UniProtKB-KW"/>
</dbReference>
<keyword evidence="3" id="KW-0479">Metal-binding</keyword>
<evidence type="ECO:0000256" key="3">
    <source>
        <dbReference type="ARBA" id="ARBA00022723"/>
    </source>
</evidence>
<keyword evidence="6" id="KW-0460">Magnesium</keyword>
<evidence type="ECO:0000256" key="7">
    <source>
        <dbReference type="ARBA" id="ARBA00023080"/>
    </source>
</evidence>
<evidence type="ECO:0000313" key="15">
    <source>
        <dbReference type="Proteomes" id="UP000244874"/>
    </source>
</evidence>
<evidence type="ECO:0000256" key="4">
    <source>
        <dbReference type="ARBA" id="ARBA00022741"/>
    </source>
</evidence>
<keyword evidence="2" id="KW-0548">Nucleotidyltransferase</keyword>
<feature type="region of interest" description="Disordered" evidence="11">
    <location>
        <begin position="367"/>
        <end position="390"/>
    </location>
</feature>
<keyword evidence="4" id="KW-0547">Nucleotide-binding</keyword>